<dbReference type="AlphaFoldDB" id="E9CTC6"/>
<name>E9CTC6_COCPS</name>
<dbReference type="HOGENOM" id="CLU_1626878_0_0_1"/>
<reference evidence="2" key="1">
    <citation type="journal article" date="2010" name="Genome Res.">
        <title>Population genomic sequencing of Coccidioides fungi reveals recent hybridization and transposon control.</title>
        <authorList>
            <person name="Neafsey D.E."/>
            <person name="Barker B.M."/>
            <person name="Sharpton T.J."/>
            <person name="Stajich J.E."/>
            <person name="Park D.J."/>
            <person name="Whiston E."/>
            <person name="Hung C.-Y."/>
            <person name="McMahan C."/>
            <person name="White J."/>
            <person name="Sykes S."/>
            <person name="Heiman D."/>
            <person name="Young S."/>
            <person name="Zeng Q."/>
            <person name="Abouelleil A."/>
            <person name="Aftuck L."/>
            <person name="Bessette D."/>
            <person name="Brown A."/>
            <person name="FitzGerald M."/>
            <person name="Lui A."/>
            <person name="Macdonald J.P."/>
            <person name="Priest M."/>
            <person name="Orbach M.J."/>
            <person name="Galgiani J.N."/>
            <person name="Kirkland T.N."/>
            <person name="Cole G.T."/>
            <person name="Birren B.W."/>
            <person name="Henn M.R."/>
            <person name="Taylor J.W."/>
            <person name="Rounsley S.D."/>
        </authorList>
    </citation>
    <scope>NUCLEOTIDE SEQUENCE [LARGE SCALE GENOMIC DNA]</scope>
    <source>
        <strain evidence="2">RMSCC 757 / Silveira</strain>
    </source>
</reference>
<organism evidence="2">
    <name type="scientific">Coccidioides posadasii (strain RMSCC 757 / Silveira)</name>
    <name type="common">Valley fever fungus</name>
    <dbReference type="NCBI Taxonomy" id="443226"/>
    <lineage>
        <taxon>Eukaryota</taxon>
        <taxon>Fungi</taxon>
        <taxon>Dikarya</taxon>
        <taxon>Ascomycota</taxon>
        <taxon>Pezizomycotina</taxon>
        <taxon>Eurotiomycetes</taxon>
        <taxon>Eurotiomycetidae</taxon>
        <taxon>Onygenales</taxon>
        <taxon>Onygenaceae</taxon>
        <taxon>Coccidioides</taxon>
    </lineage>
</organism>
<dbReference type="VEuPathDB" id="FungiDB:CPSG_00817"/>
<dbReference type="Proteomes" id="UP000002497">
    <property type="component" value="Unassembled WGS sequence"/>
</dbReference>
<dbReference type="EMBL" id="GL636486">
    <property type="protein sequence ID" value="EFW22918.1"/>
    <property type="molecule type" value="Genomic_DNA"/>
</dbReference>
<proteinExistence type="predicted"/>
<protein>
    <submittedName>
        <fullName evidence="1">Predicted protein</fullName>
    </submittedName>
</protein>
<sequence length="163" mass="18245">MFLISEWKYNAGSNSIPNGYRPLLLGKGGSLGSAIPGAFGCHEADTICRIISTDGRDNSIVGANACTTLVRFPKPLPLLCEAKVHASYEHPLYGWWLPKCRSQEAERVKVSLLRSLPQAIKVQNAFRVHDQDIELFTSSARTQDRRITAKNNERVCRLYRTAR</sequence>
<accession>E9CTC6</accession>
<keyword evidence="2" id="KW-1185">Reference proteome</keyword>
<evidence type="ECO:0000313" key="2">
    <source>
        <dbReference type="Proteomes" id="UP000002497"/>
    </source>
</evidence>
<evidence type="ECO:0000313" key="1">
    <source>
        <dbReference type="EMBL" id="EFW22918.1"/>
    </source>
</evidence>
<gene>
    <name evidence="1" type="ORF">CPSG_00817</name>
</gene>
<reference evidence="2" key="2">
    <citation type="submission" date="2010-03" db="EMBL/GenBank/DDBJ databases">
        <title>The genome sequence of Coccidioides posadasii strain Silveira.</title>
        <authorList>
            <consortium name="The Broad Institute Genome Sequencing Center for Infectious Disease"/>
            <person name="Neafsey D."/>
            <person name="Orbach M."/>
            <person name="Henn M.R."/>
            <person name="Cole G.T."/>
            <person name="Galgiani J."/>
            <person name="Gardner M.J."/>
            <person name="Kirkland T.N."/>
            <person name="Taylor J.W."/>
            <person name="Young S.K."/>
            <person name="Zeng Q."/>
            <person name="Koehrsen M."/>
            <person name="Alvarado L."/>
            <person name="Berlin A."/>
            <person name="Borenstein D."/>
            <person name="Chapman S.B."/>
            <person name="Chen Z."/>
            <person name="Engels R."/>
            <person name="Freedman E."/>
            <person name="Gellesch M."/>
            <person name="Goldberg J."/>
            <person name="Griggs A."/>
            <person name="Gujja S."/>
            <person name="Heilman E."/>
            <person name="Heiman D."/>
            <person name="Howarth C."/>
            <person name="Jen D."/>
            <person name="Larson L."/>
            <person name="Mehta T."/>
            <person name="Neiman D."/>
            <person name="Park D."/>
            <person name="Pearson M."/>
            <person name="Richards J."/>
            <person name="Roberts A."/>
            <person name="Saif S."/>
            <person name="Shea T."/>
            <person name="Shenoy N."/>
            <person name="Sisk P."/>
            <person name="Stolte C."/>
            <person name="Sykes S."/>
            <person name="Walk T."/>
            <person name="White J."/>
            <person name="Yandava C."/>
            <person name="Haas B."/>
            <person name="Nusbaum C."/>
            <person name="Birren B."/>
        </authorList>
    </citation>
    <scope>NUCLEOTIDE SEQUENCE [LARGE SCALE GENOMIC DNA]</scope>
    <source>
        <strain evidence="2">RMSCC 757 / Silveira</strain>
    </source>
</reference>